<reference evidence="3 4" key="1">
    <citation type="journal article" date="2003" name="Nature">
        <title>The genome sequence of the filamentous fungus Neurospora crassa.</title>
        <authorList>
            <person name="Galagan J.E."/>
            <person name="Calvo S.E."/>
            <person name="Borkovich K.A."/>
            <person name="Selker E.U."/>
            <person name="Read N.D."/>
            <person name="Jaffe D."/>
            <person name="FitzHugh W."/>
            <person name="Ma L.J."/>
            <person name="Smirnov S."/>
            <person name="Purcell S."/>
            <person name="Rehman B."/>
            <person name="Elkins T."/>
            <person name="Engels R."/>
            <person name="Wang S."/>
            <person name="Nielsen C.B."/>
            <person name="Butler J."/>
            <person name="Endrizzi M."/>
            <person name="Qui D."/>
            <person name="Ianakiev P."/>
            <person name="Bell-Pedersen D."/>
            <person name="Nelson M.A."/>
            <person name="Werner-Washburne M."/>
            <person name="Selitrennikoff C.P."/>
            <person name="Kinsey J.A."/>
            <person name="Braun E.L."/>
            <person name="Zelter A."/>
            <person name="Schulte U."/>
            <person name="Kothe G.O."/>
            <person name="Jedd G."/>
            <person name="Mewes W."/>
            <person name="Staben C."/>
            <person name="Marcotte E."/>
            <person name="Greenberg D."/>
            <person name="Roy A."/>
            <person name="Foley K."/>
            <person name="Naylor J."/>
            <person name="Stange-Thomann N."/>
            <person name="Barrett R."/>
            <person name="Gnerre S."/>
            <person name="Kamal M."/>
            <person name="Kamvysselis M."/>
            <person name="Mauceli E."/>
            <person name="Bielke C."/>
            <person name="Rudd S."/>
            <person name="Frishman D."/>
            <person name="Krystofova S."/>
            <person name="Rasmussen C."/>
            <person name="Metzenberg R.L."/>
            <person name="Perkins D.D."/>
            <person name="Kroken S."/>
            <person name="Cogoni C."/>
            <person name="Macino G."/>
            <person name="Catcheside D."/>
            <person name="Li W."/>
            <person name="Pratt R.J."/>
            <person name="Osmani S.A."/>
            <person name="DeSouza C.P."/>
            <person name="Glass L."/>
            <person name="Orbach M.J."/>
            <person name="Berglund J.A."/>
            <person name="Voelker R."/>
            <person name="Yarden O."/>
            <person name="Plamann M."/>
            <person name="Seiler S."/>
            <person name="Dunlap J."/>
            <person name="Radford A."/>
            <person name="Aramayo R."/>
            <person name="Natvig D.O."/>
            <person name="Alex L.A."/>
            <person name="Mannhaupt G."/>
            <person name="Ebbole D.J."/>
            <person name="Freitag M."/>
            <person name="Paulsen I."/>
            <person name="Sachs M.S."/>
            <person name="Lander E.S."/>
            <person name="Nusbaum C."/>
            <person name="Birren B."/>
        </authorList>
    </citation>
    <scope>NUCLEOTIDE SEQUENCE [LARGE SCALE GENOMIC DNA]</scope>
    <source>
        <strain evidence="4">ATCC 24698 / 74-OR23-1A / CBS 708.71 / DSM 1257 / FGSC 987</strain>
    </source>
</reference>
<dbReference type="Proteomes" id="UP000001805">
    <property type="component" value="Chromosome 3, Linkage Group III"/>
</dbReference>
<organism evidence="3 4">
    <name type="scientific">Neurospora crassa (strain ATCC 24698 / 74-OR23-1A / CBS 708.71 / DSM 1257 / FGSC 987)</name>
    <dbReference type="NCBI Taxonomy" id="367110"/>
    <lineage>
        <taxon>Eukaryota</taxon>
        <taxon>Fungi</taxon>
        <taxon>Dikarya</taxon>
        <taxon>Ascomycota</taxon>
        <taxon>Pezizomycotina</taxon>
        <taxon>Sordariomycetes</taxon>
        <taxon>Sordariomycetidae</taxon>
        <taxon>Sordariales</taxon>
        <taxon>Sordariaceae</taxon>
        <taxon>Neurospora</taxon>
    </lineage>
</organism>
<proteinExistence type="predicted"/>
<keyword evidence="4" id="KW-1185">Reference proteome</keyword>
<dbReference type="SMR" id="Q7RZX8"/>
<dbReference type="EMBL" id="CM002238">
    <property type="protein sequence ID" value="EAA28468.2"/>
    <property type="molecule type" value="Genomic_DNA"/>
</dbReference>
<feature type="region of interest" description="Disordered" evidence="1">
    <location>
        <begin position="1"/>
        <end position="24"/>
    </location>
</feature>
<dbReference type="STRING" id="367110.Q7RZX8"/>
<sequence length="300" mass="32806">MATEFSRTESVLTNSINPPETPTFIKEPANMRRSFQQPLPLLLQTITILCLFPSTLASSKTLLIPSTSFNSTTTFNTYWSFNYPWGTDHNGAARMSPSQVSIAPSADGTSSTLTLTAHRVTGQKPATHGGKQIPIKYLSGAIHAKQHFTITSSSSGAGAVSGYDFSAEFRAPVAKGTWPAFWLTAVNGWPPEIDMAEWKGSGKISFNTFNTSSQVMARDVVYGPNGSEKEWHRVVCEIRRDGRNGGKDVEVRFRMDGQLVVTQWGKGIINLQMEGSSGSPGPEADTLYQVRNLEVWSYGD</sequence>
<accession>Q7RZX8</accession>
<dbReference type="InterPro" id="IPR000757">
    <property type="entry name" value="Beta-glucanase-like"/>
</dbReference>
<dbReference type="HOGENOM" id="CLU_077989_1_0_1"/>
<gene>
    <name evidence="3" type="ORF">NCU00233</name>
</gene>
<name>Q7RZX8_NEUCR</name>
<protein>
    <submittedName>
        <fullName evidence="3">Glycoside hydrolase</fullName>
    </submittedName>
</protein>
<evidence type="ECO:0000313" key="3">
    <source>
        <dbReference type="EMBL" id="EAA28468.2"/>
    </source>
</evidence>
<dbReference type="OrthoDB" id="4524534at2759"/>
<dbReference type="RefSeq" id="XP_957704.2">
    <property type="nucleotide sequence ID" value="XM_952611.2"/>
</dbReference>
<feature type="compositionally biased region" description="Polar residues" evidence="1">
    <location>
        <begin position="8"/>
        <end position="18"/>
    </location>
</feature>
<dbReference type="GO" id="GO:0004553">
    <property type="term" value="F:hydrolase activity, hydrolyzing O-glycosyl compounds"/>
    <property type="evidence" value="ECO:0007669"/>
    <property type="project" value="InterPro"/>
</dbReference>
<dbReference type="KEGG" id="ncr:NCU00233"/>
<feature type="domain" description="GH16" evidence="2">
    <location>
        <begin position="57"/>
        <end position="300"/>
    </location>
</feature>
<dbReference type="GeneID" id="3873954"/>
<dbReference type="Pfam" id="PF00722">
    <property type="entry name" value="Glyco_hydro_16"/>
    <property type="match status" value="1"/>
</dbReference>
<evidence type="ECO:0000256" key="1">
    <source>
        <dbReference type="SAM" id="MobiDB-lite"/>
    </source>
</evidence>
<dbReference type="InParanoid" id="Q7RZX8"/>
<dbReference type="GO" id="GO:0005975">
    <property type="term" value="P:carbohydrate metabolic process"/>
    <property type="evidence" value="ECO:0007669"/>
    <property type="project" value="InterPro"/>
</dbReference>
<dbReference type="VEuPathDB" id="FungiDB:NCU00233"/>
<dbReference type="InterPro" id="IPR013320">
    <property type="entry name" value="ConA-like_dom_sf"/>
</dbReference>
<evidence type="ECO:0000259" key="2">
    <source>
        <dbReference type="PROSITE" id="PS51762"/>
    </source>
</evidence>
<keyword evidence="3" id="KW-0378">Hydrolase</keyword>
<evidence type="ECO:0000313" key="4">
    <source>
        <dbReference type="Proteomes" id="UP000001805"/>
    </source>
</evidence>
<dbReference type="AlphaFoldDB" id="Q7RZX8"/>
<dbReference type="PaxDb" id="5141-EFNCRP00000000210"/>
<dbReference type="Gene3D" id="2.60.120.200">
    <property type="match status" value="1"/>
</dbReference>
<dbReference type="SUPFAM" id="SSF49899">
    <property type="entry name" value="Concanavalin A-like lectins/glucanases"/>
    <property type="match status" value="1"/>
</dbReference>
<dbReference type="PROSITE" id="PS51762">
    <property type="entry name" value="GH16_2"/>
    <property type="match status" value="1"/>
</dbReference>